<dbReference type="AlphaFoldDB" id="A0A4Q8L4P6"/>
<dbReference type="EMBL" id="SHMC01000011">
    <property type="protein sequence ID" value="TAA20140.1"/>
    <property type="molecule type" value="Genomic_DNA"/>
</dbReference>
<evidence type="ECO:0000313" key="6">
    <source>
        <dbReference type="Proteomes" id="UP000292627"/>
    </source>
</evidence>
<feature type="domain" description="HTH araC/xylS-type" evidence="4">
    <location>
        <begin position="191"/>
        <end position="289"/>
    </location>
</feature>
<dbReference type="SMART" id="SM00342">
    <property type="entry name" value="HTH_ARAC"/>
    <property type="match status" value="1"/>
</dbReference>
<keyword evidence="2" id="KW-0804">Transcription</keyword>
<organism evidence="5 6">
    <name type="scientific">Pseudoxanthomonas winnipegensis</name>
    <dbReference type="NCBI Taxonomy" id="2480810"/>
    <lineage>
        <taxon>Bacteria</taxon>
        <taxon>Pseudomonadati</taxon>
        <taxon>Pseudomonadota</taxon>
        <taxon>Gammaproteobacteria</taxon>
        <taxon>Lysobacterales</taxon>
        <taxon>Lysobacteraceae</taxon>
        <taxon>Pseudoxanthomonas</taxon>
    </lineage>
</organism>
<dbReference type="Gene3D" id="1.10.10.60">
    <property type="entry name" value="Homeodomain-like"/>
    <property type="match status" value="2"/>
</dbReference>
<evidence type="ECO:0000256" key="3">
    <source>
        <dbReference type="SAM" id="MobiDB-lite"/>
    </source>
</evidence>
<dbReference type="InterPro" id="IPR009594">
    <property type="entry name" value="Tscrpt_reg_HTH_AraC_N"/>
</dbReference>
<dbReference type="InterPro" id="IPR009057">
    <property type="entry name" value="Homeodomain-like_sf"/>
</dbReference>
<evidence type="ECO:0000256" key="2">
    <source>
        <dbReference type="ARBA" id="ARBA00023163"/>
    </source>
</evidence>
<reference evidence="5 6" key="1">
    <citation type="submission" date="2019-02" db="EMBL/GenBank/DDBJ databases">
        <title>WGS of Pseudoxanthomonas species novum from clinical isolates.</title>
        <authorList>
            <person name="Bernier A.-M."/>
            <person name="Bernard K."/>
            <person name="Vachon A."/>
        </authorList>
    </citation>
    <scope>NUCLEOTIDE SEQUENCE [LARGE SCALE GENOMIC DNA]</scope>
    <source>
        <strain evidence="5 6">NML171200</strain>
    </source>
</reference>
<keyword evidence="1" id="KW-0805">Transcription regulation</keyword>
<dbReference type="OrthoDB" id="34150at2"/>
<evidence type="ECO:0000256" key="1">
    <source>
        <dbReference type="ARBA" id="ARBA00023015"/>
    </source>
</evidence>
<protein>
    <submittedName>
        <fullName evidence="5">AraC family transcriptional regulator</fullName>
    </submittedName>
</protein>
<dbReference type="GO" id="GO:0003700">
    <property type="term" value="F:DNA-binding transcription factor activity"/>
    <property type="evidence" value="ECO:0007669"/>
    <property type="project" value="InterPro"/>
</dbReference>
<dbReference type="Proteomes" id="UP000292627">
    <property type="component" value="Unassembled WGS sequence"/>
</dbReference>
<sequence>MDSLTKLADILGRHARDDGMHDTPIPGVRLVCSRAPTMPMPVVYEPTLCLVAQGRKRVMLGTHAYVYDPTRYLLASVDLPVTGSVIEASEAVPYLCLVLDLDMAELSDLALRHPAPHAQDPLPSAGLVLNSATPELLDAAARLAALLDQPSDIEALAPLVVREILYRLLTDSGSGIVRQMATADSRLNQIARAIDWIRQHYSEACRIEEIADIAGMSRSAFHLHFKAVTSMSPLEFRSQLRLQQARRLMVVEAMDAASAGYRVGYESPSQFSRDYARMFGMPPAKDAGRLRRMGEAPEGWSGIGGTVGGPRAMNSSRRPMRTSAPARTPRSPVLRPGE</sequence>
<accession>A0A4Q8L4P6</accession>
<feature type="region of interest" description="Disordered" evidence="3">
    <location>
        <begin position="296"/>
        <end position="338"/>
    </location>
</feature>
<dbReference type="InterPro" id="IPR018060">
    <property type="entry name" value="HTH_AraC"/>
</dbReference>
<evidence type="ECO:0000313" key="5">
    <source>
        <dbReference type="EMBL" id="TAA20140.1"/>
    </source>
</evidence>
<name>A0A4Q8L4P6_9GAMM</name>
<gene>
    <name evidence="5" type="ORF">EA660_19115</name>
</gene>
<evidence type="ECO:0000259" key="4">
    <source>
        <dbReference type="PROSITE" id="PS01124"/>
    </source>
</evidence>
<dbReference type="Pfam" id="PF12833">
    <property type="entry name" value="HTH_18"/>
    <property type="match status" value="1"/>
</dbReference>
<dbReference type="GO" id="GO:0043565">
    <property type="term" value="F:sequence-specific DNA binding"/>
    <property type="evidence" value="ECO:0007669"/>
    <property type="project" value="InterPro"/>
</dbReference>
<dbReference type="PANTHER" id="PTHR43436:SF1">
    <property type="entry name" value="TRANSCRIPTIONAL REGULATORY PROTEIN"/>
    <property type="match status" value="1"/>
</dbReference>
<dbReference type="PROSITE" id="PS01124">
    <property type="entry name" value="HTH_ARAC_FAMILY_2"/>
    <property type="match status" value="1"/>
</dbReference>
<dbReference type="SUPFAM" id="SSF46689">
    <property type="entry name" value="Homeodomain-like"/>
    <property type="match status" value="2"/>
</dbReference>
<dbReference type="PANTHER" id="PTHR43436">
    <property type="entry name" value="ARAC-FAMILY TRANSCRIPTIONAL REGULATOR"/>
    <property type="match status" value="1"/>
</dbReference>
<comment type="caution">
    <text evidence="5">The sequence shown here is derived from an EMBL/GenBank/DDBJ whole genome shotgun (WGS) entry which is preliminary data.</text>
</comment>
<proteinExistence type="predicted"/>
<dbReference type="Pfam" id="PF06719">
    <property type="entry name" value="AraC_N"/>
    <property type="match status" value="1"/>
</dbReference>